<keyword evidence="1 3" id="KW-0732">Signal</keyword>
<feature type="region of interest" description="Disordered" evidence="2">
    <location>
        <begin position="22"/>
        <end position="47"/>
    </location>
</feature>
<dbReference type="AlphaFoldDB" id="A0A4S2BRH4"/>
<sequence length="202" mass="21495">MKKVALTSAVTLLGIGLTACSNSTNSSSHPSAKTSKTHTNDKRVSQDKEFRNKFDKIKVGDLMNKGEGGSTVAQVKSLLGTPTSSSSTKTNGIKTKSLVWIKGGSTITVATVDNNTVSKQITGFKFASRPEKLTLKAFDSIKDGSSYESVIQKYGEPDGLDESLIMGSKHTIATWVTGVKGDGAVLDFTNNKLTTKTQTNLK</sequence>
<dbReference type="Pfam" id="PF12978">
    <property type="entry name" value="DUF3862"/>
    <property type="match status" value="1"/>
</dbReference>
<feature type="compositionally biased region" description="Low complexity" evidence="2">
    <location>
        <begin position="22"/>
        <end position="34"/>
    </location>
</feature>
<dbReference type="Gene3D" id="3.30.1450.10">
    <property type="match status" value="2"/>
</dbReference>
<feature type="chain" id="PRO_5038489214" evidence="3">
    <location>
        <begin position="22"/>
        <end position="202"/>
    </location>
</feature>
<evidence type="ECO:0000256" key="3">
    <source>
        <dbReference type="SAM" id="SignalP"/>
    </source>
</evidence>
<reference evidence="4 5" key="1">
    <citation type="submission" date="2019-04" db="EMBL/GenBank/DDBJ databases">
        <title>Microbes associate with the intestines of laboratory mice.</title>
        <authorList>
            <person name="Navarre W."/>
            <person name="Wong E."/>
            <person name="Huang K."/>
            <person name="Tropini C."/>
            <person name="Ng K."/>
            <person name="Yu B."/>
        </authorList>
    </citation>
    <scope>NUCLEOTIDE SEQUENCE [LARGE SCALE GENOMIC DNA]</scope>
    <source>
        <strain evidence="4 5">NM61_E11</strain>
    </source>
</reference>
<gene>
    <name evidence="4" type="ORF">E5351_00140</name>
</gene>
<evidence type="ECO:0000313" key="5">
    <source>
        <dbReference type="Proteomes" id="UP000309117"/>
    </source>
</evidence>
<comment type="caution">
    <text evidence="4">The sequence shown here is derived from an EMBL/GenBank/DDBJ whole genome shotgun (WGS) entry which is preliminary data.</text>
</comment>
<dbReference type="PROSITE" id="PS51257">
    <property type="entry name" value="PROKAR_LIPOPROTEIN"/>
    <property type="match status" value="1"/>
</dbReference>
<protein>
    <submittedName>
        <fullName evidence="4">DUF3862 domain-containing protein</fullName>
    </submittedName>
</protein>
<feature type="compositionally biased region" description="Basic and acidic residues" evidence="2">
    <location>
        <begin position="38"/>
        <end position="47"/>
    </location>
</feature>
<accession>A0A4S2BRH4</accession>
<dbReference type="EMBL" id="SRYV01000001">
    <property type="protein sequence ID" value="TGY17807.1"/>
    <property type="molecule type" value="Genomic_DNA"/>
</dbReference>
<feature type="signal peptide" evidence="3">
    <location>
        <begin position="1"/>
        <end position="21"/>
    </location>
</feature>
<name>A0A4S2BRH4_9LACO</name>
<evidence type="ECO:0000256" key="2">
    <source>
        <dbReference type="SAM" id="MobiDB-lite"/>
    </source>
</evidence>
<organism evidence="4 5">
    <name type="scientific">Lactobacillus intestinalis</name>
    <dbReference type="NCBI Taxonomy" id="151781"/>
    <lineage>
        <taxon>Bacteria</taxon>
        <taxon>Bacillati</taxon>
        <taxon>Bacillota</taxon>
        <taxon>Bacilli</taxon>
        <taxon>Lactobacillales</taxon>
        <taxon>Lactobacillaceae</taxon>
        <taxon>Lactobacillus</taxon>
    </lineage>
</organism>
<dbReference type="InterPro" id="IPR024418">
    <property type="entry name" value="DUF3862"/>
</dbReference>
<dbReference type="InterPro" id="IPR037873">
    <property type="entry name" value="BamE-like"/>
</dbReference>
<proteinExistence type="predicted"/>
<evidence type="ECO:0000313" key="4">
    <source>
        <dbReference type="EMBL" id="TGY17807.1"/>
    </source>
</evidence>
<evidence type="ECO:0000256" key="1">
    <source>
        <dbReference type="ARBA" id="ARBA00022729"/>
    </source>
</evidence>
<dbReference type="Proteomes" id="UP000309117">
    <property type="component" value="Unassembled WGS sequence"/>
</dbReference>